<name>A0A1I4AHP7_9HYPH</name>
<gene>
    <name evidence="2" type="ORF">SAMN05444581_11089</name>
</gene>
<dbReference type="RefSeq" id="WP_091682810.1">
    <property type="nucleotide sequence ID" value="NZ_FOSN01000010.1"/>
</dbReference>
<dbReference type="EMBL" id="FOSN01000010">
    <property type="protein sequence ID" value="SFK55537.1"/>
    <property type="molecule type" value="Genomic_DNA"/>
</dbReference>
<evidence type="ECO:0000313" key="3">
    <source>
        <dbReference type="Proteomes" id="UP000198755"/>
    </source>
</evidence>
<feature type="compositionally biased region" description="Basic and acidic residues" evidence="1">
    <location>
        <begin position="240"/>
        <end position="250"/>
    </location>
</feature>
<dbReference type="STRING" id="1612308.SAMN05444581_11089"/>
<reference evidence="2 3" key="1">
    <citation type="submission" date="2016-10" db="EMBL/GenBank/DDBJ databases">
        <authorList>
            <person name="de Groot N.N."/>
        </authorList>
    </citation>
    <scope>NUCLEOTIDE SEQUENCE [LARGE SCALE GENOMIC DNA]</scope>
    <source>
        <strain evidence="2 3">NE2</strain>
    </source>
</reference>
<dbReference type="AlphaFoldDB" id="A0A1I4AHP7"/>
<dbReference type="Proteomes" id="UP000198755">
    <property type="component" value="Unassembled WGS sequence"/>
</dbReference>
<protein>
    <submittedName>
        <fullName evidence="2">Uncharacterized protein</fullName>
    </submittedName>
</protein>
<accession>A0A1I4AHP7</accession>
<feature type="region of interest" description="Disordered" evidence="1">
    <location>
        <begin position="186"/>
        <end position="225"/>
    </location>
</feature>
<keyword evidence="3" id="KW-1185">Reference proteome</keyword>
<proteinExistence type="predicted"/>
<evidence type="ECO:0000313" key="2">
    <source>
        <dbReference type="EMBL" id="SFK55537.1"/>
    </source>
</evidence>
<evidence type="ECO:0000256" key="1">
    <source>
        <dbReference type="SAM" id="MobiDB-lite"/>
    </source>
</evidence>
<organism evidence="2 3">
    <name type="scientific">Methylocapsa palsarum</name>
    <dbReference type="NCBI Taxonomy" id="1612308"/>
    <lineage>
        <taxon>Bacteria</taxon>
        <taxon>Pseudomonadati</taxon>
        <taxon>Pseudomonadota</taxon>
        <taxon>Alphaproteobacteria</taxon>
        <taxon>Hyphomicrobiales</taxon>
        <taxon>Beijerinckiaceae</taxon>
        <taxon>Methylocapsa</taxon>
    </lineage>
</organism>
<dbReference type="OrthoDB" id="8454829at2"/>
<sequence>MISRDRTDLVRAYVHAPVSAFAPRGIVPPNTSAREMELLVERAQELLHKWNERAERLHPCMEITGEGGLMLGAGTMLGEIWRDEYGRPRLAIDGARTGALLASAFERPVAADGLAKLQRAAVLWNEDEKALAHIHLAHIGLPPCDEAAALRLFIADALLTAGASPQTLIEAQNLAPHFAKFNIDQPRVPAGNGRESGQWAGEDAGPAPAAFRSRRERGGRRGSGGFHAIHEFLDWLRGKSNESAQEDKSSELQPALSPTDSISGPVPEQHVSSPKPSDFVGQDFGKLGVGIEKPQLGIREFDSHAAERMIERGISINDMHDTVDRPLIVLQQTRGRVYYLSDNVAVVLNPKGRVITTYSASDFDAKVKALLGHIHK</sequence>
<feature type="region of interest" description="Disordered" evidence="1">
    <location>
        <begin position="240"/>
        <end position="279"/>
    </location>
</feature>